<comment type="subunit">
    <text evidence="3">Homodimer.</text>
</comment>
<comment type="function">
    <text evidence="3">Catalyzes the reversible conversion of ribose-5-phosphate to ribulose 5-phosphate.</text>
</comment>
<reference evidence="4" key="1">
    <citation type="submission" date="2020-11" db="EMBL/GenBank/DDBJ databases">
        <title>Azospira restricta DSM 18626 genome sequence.</title>
        <authorList>
            <person name="Moe W.M."/>
        </authorList>
    </citation>
    <scope>NUCLEOTIDE SEQUENCE</scope>
    <source>
        <strain evidence="4">DSM 18626</strain>
    </source>
</reference>
<dbReference type="NCBIfam" id="NF001924">
    <property type="entry name" value="PRK00702.1"/>
    <property type="match status" value="1"/>
</dbReference>
<dbReference type="PANTHER" id="PTHR11934">
    <property type="entry name" value="RIBOSE-5-PHOSPHATE ISOMERASE"/>
    <property type="match status" value="1"/>
</dbReference>
<feature type="active site" description="Proton acceptor" evidence="3">
    <location>
        <position position="103"/>
    </location>
</feature>
<comment type="similarity">
    <text evidence="3">Belongs to the ribose 5-phosphate isomerase family.</text>
</comment>
<dbReference type="GO" id="GO:0009052">
    <property type="term" value="P:pentose-phosphate shunt, non-oxidative branch"/>
    <property type="evidence" value="ECO:0007669"/>
    <property type="project" value="UniProtKB-UniRule"/>
</dbReference>
<dbReference type="GO" id="GO:0004751">
    <property type="term" value="F:ribose-5-phosphate isomerase activity"/>
    <property type="evidence" value="ECO:0007669"/>
    <property type="project" value="UniProtKB-UniRule"/>
</dbReference>
<dbReference type="Proteomes" id="UP000663444">
    <property type="component" value="Chromosome"/>
</dbReference>
<keyword evidence="2 3" id="KW-0413">Isomerase</keyword>
<feature type="binding site" evidence="3">
    <location>
        <position position="121"/>
    </location>
    <ligand>
        <name>substrate</name>
    </ligand>
</feature>
<name>A0A974Y3D4_9RHOO</name>
<evidence type="ECO:0000256" key="2">
    <source>
        <dbReference type="ARBA" id="ARBA00023235"/>
    </source>
</evidence>
<dbReference type="AlphaFoldDB" id="A0A974Y3D4"/>
<feature type="binding site" evidence="3">
    <location>
        <begin position="28"/>
        <end position="31"/>
    </location>
    <ligand>
        <name>substrate</name>
    </ligand>
</feature>
<dbReference type="GO" id="GO:0005829">
    <property type="term" value="C:cytosol"/>
    <property type="evidence" value="ECO:0007669"/>
    <property type="project" value="TreeGrafter"/>
</dbReference>
<dbReference type="EMBL" id="CP064781">
    <property type="protein sequence ID" value="QRJ63810.1"/>
    <property type="molecule type" value="Genomic_DNA"/>
</dbReference>
<protein>
    <recommendedName>
        <fullName evidence="3">Ribose-5-phosphate isomerase A</fullName>
        <ecNumber evidence="3">5.3.1.6</ecNumber>
    </recommendedName>
    <alternativeName>
        <fullName evidence="3">Phosphoriboisomerase A</fullName>
        <shortName evidence="3">PRI</shortName>
    </alternativeName>
</protein>
<gene>
    <name evidence="3 4" type="primary">rpiA</name>
    <name evidence="4" type="ORF">IWH25_00155</name>
</gene>
<evidence type="ECO:0000256" key="1">
    <source>
        <dbReference type="ARBA" id="ARBA00001713"/>
    </source>
</evidence>
<dbReference type="InterPro" id="IPR020672">
    <property type="entry name" value="Ribose5P_isomerase_typA_subgr"/>
</dbReference>
<dbReference type="FunFam" id="3.30.70.260:FF:000004">
    <property type="entry name" value="Ribose-5-phosphate isomerase A"/>
    <property type="match status" value="1"/>
</dbReference>
<comment type="catalytic activity">
    <reaction evidence="1 3">
        <text>aldehydo-D-ribose 5-phosphate = D-ribulose 5-phosphate</text>
        <dbReference type="Rhea" id="RHEA:14657"/>
        <dbReference type="ChEBI" id="CHEBI:58121"/>
        <dbReference type="ChEBI" id="CHEBI:58273"/>
        <dbReference type="EC" id="5.3.1.6"/>
    </reaction>
</comment>
<feature type="binding site" evidence="3">
    <location>
        <begin position="94"/>
        <end position="97"/>
    </location>
    <ligand>
        <name>substrate</name>
    </ligand>
</feature>
<proteinExistence type="inferred from homology"/>
<evidence type="ECO:0000313" key="4">
    <source>
        <dbReference type="EMBL" id="QRJ63810.1"/>
    </source>
</evidence>
<comment type="pathway">
    <text evidence="3">Carbohydrate degradation; pentose phosphate pathway; D-ribose 5-phosphate from D-ribulose 5-phosphate (non-oxidative stage): step 1/1.</text>
</comment>
<dbReference type="NCBIfam" id="TIGR00021">
    <property type="entry name" value="rpiA"/>
    <property type="match status" value="1"/>
</dbReference>
<dbReference type="EC" id="5.3.1.6" evidence="3"/>
<dbReference type="RefSeq" id="WP_203387342.1">
    <property type="nucleotide sequence ID" value="NZ_CP064781.1"/>
</dbReference>
<dbReference type="InterPro" id="IPR037171">
    <property type="entry name" value="NagB/RpiA_transferase-like"/>
</dbReference>
<dbReference type="HAMAP" id="MF_00170">
    <property type="entry name" value="Rib_5P_isom_A"/>
    <property type="match status" value="1"/>
</dbReference>
<evidence type="ECO:0000256" key="3">
    <source>
        <dbReference type="HAMAP-Rule" id="MF_00170"/>
    </source>
</evidence>
<dbReference type="Gene3D" id="3.40.50.1360">
    <property type="match status" value="1"/>
</dbReference>
<dbReference type="FunFam" id="3.40.50.1360:FF:000001">
    <property type="entry name" value="Ribose-5-phosphate isomerase A"/>
    <property type="match status" value="1"/>
</dbReference>
<dbReference type="KEGG" id="ares:IWH25_00155"/>
<feature type="binding site" evidence="3">
    <location>
        <begin position="81"/>
        <end position="84"/>
    </location>
    <ligand>
        <name>substrate</name>
    </ligand>
</feature>
<dbReference type="Gene3D" id="3.30.70.260">
    <property type="match status" value="1"/>
</dbReference>
<dbReference type="Pfam" id="PF06026">
    <property type="entry name" value="Rib_5-P_isom_A"/>
    <property type="match status" value="1"/>
</dbReference>
<organism evidence="4 5">
    <name type="scientific">Azospira restricta</name>
    <dbReference type="NCBI Taxonomy" id="404405"/>
    <lineage>
        <taxon>Bacteria</taxon>
        <taxon>Pseudomonadati</taxon>
        <taxon>Pseudomonadota</taxon>
        <taxon>Betaproteobacteria</taxon>
        <taxon>Rhodocyclales</taxon>
        <taxon>Rhodocyclaceae</taxon>
        <taxon>Azospira</taxon>
    </lineage>
</organism>
<evidence type="ECO:0000313" key="5">
    <source>
        <dbReference type="Proteomes" id="UP000663444"/>
    </source>
</evidence>
<dbReference type="CDD" id="cd01398">
    <property type="entry name" value="RPI_A"/>
    <property type="match status" value="1"/>
</dbReference>
<dbReference type="SUPFAM" id="SSF75445">
    <property type="entry name" value="D-ribose-5-phosphate isomerase (RpiA), lid domain"/>
    <property type="match status" value="1"/>
</dbReference>
<sequence length="220" mass="23202">MTQDELKQAVARAALAYVVPDAIVGVGTGSTANFFIDALAEMKDRIPAAVASSEATRKRLEGHGIRVLDLNEVSEMPIYVDGADEVNARLHMIKGGGGALTREKIVAAVATKFVCIADASKQVEVMGRFPLPVEVIPMARAHVARQLAKLGGRPALREGFVTDNGNLILDVHGLAIDDPEALEAEINQIVGVVTNGLFALRGADVLLLGTADGVKTFVKP</sequence>
<dbReference type="SUPFAM" id="SSF100950">
    <property type="entry name" value="NagB/RpiA/CoA transferase-like"/>
    <property type="match status" value="1"/>
</dbReference>
<dbReference type="PANTHER" id="PTHR11934:SF0">
    <property type="entry name" value="RIBOSE-5-PHOSPHATE ISOMERASE"/>
    <property type="match status" value="1"/>
</dbReference>
<keyword evidence="5" id="KW-1185">Reference proteome</keyword>
<dbReference type="InterPro" id="IPR004788">
    <property type="entry name" value="Ribose5P_isomerase_type_A"/>
</dbReference>
<accession>A0A974Y3D4</accession>
<dbReference type="GO" id="GO:0006014">
    <property type="term" value="P:D-ribose metabolic process"/>
    <property type="evidence" value="ECO:0007669"/>
    <property type="project" value="TreeGrafter"/>
</dbReference>